<accession>A0A2J8I4V2</accession>
<dbReference type="Proteomes" id="UP000236449">
    <property type="component" value="Unassembled WGS sequence"/>
</dbReference>
<evidence type="ECO:0000313" key="14">
    <source>
        <dbReference type="Proteomes" id="UP000236449"/>
    </source>
</evidence>
<proteinExistence type="inferred from homology"/>
<keyword evidence="9" id="KW-0998">Cell outer membrane</keyword>
<dbReference type="GO" id="GO:0046930">
    <property type="term" value="C:pore complex"/>
    <property type="evidence" value="ECO:0007669"/>
    <property type="project" value="UniProtKB-KW"/>
</dbReference>
<keyword evidence="11" id="KW-0732">Signal</keyword>
<comment type="similarity">
    <text evidence="2">Belongs to the outer membrane OOP (TC 1.B.6) superfamily. OmpA family.</text>
</comment>
<dbReference type="InterPro" id="IPR011250">
    <property type="entry name" value="OMP/PagP_B-barrel"/>
</dbReference>
<dbReference type="GO" id="GO:0006811">
    <property type="term" value="P:monoatomic ion transport"/>
    <property type="evidence" value="ECO:0007669"/>
    <property type="project" value="UniProtKB-KW"/>
</dbReference>
<organism evidence="13 14">
    <name type="scientific">Vibrio diazotrophicus</name>
    <dbReference type="NCBI Taxonomy" id="685"/>
    <lineage>
        <taxon>Bacteria</taxon>
        <taxon>Pseudomonadati</taxon>
        <taxon>Pseudomonadota</taxon>
        <taxon>Gammaproteobacteria</taxon>
        <taxon>Vibrionales</taxon>
        <taxon>Vibrionaceae</taxon>
        <taxon>Vibrio</taxon>
    </lineage>
</organism>
<evidence type="ECO:0000256" key="10">
    <source>
        <dbReference type="PROSITE-ProRule" id="PRU00473"/>
    </source>
</evidence>
<reference evidence="13 14" key="1">
    <citation type="submission" date="2018-01" db="EMBL/GenBank/DDBJ databases">
        <title>Draft genome sequences of six Vibrio diazotrophicus strains isolated from deep-sea sediments of the Baltic Sea.</title>
        <authorList>
            <person name="Castillo D."/>
            <person name="Vandieken V."/>
            <person name="Chiang O."/>
            <person name="Middelboe M."/>
        </authorList>
    </citation>
    <scope>NUCLEOTIDE SEQUENCE [LARGE SCALE GENOMIC DNA]</scope>
    <source>
        <strain evidence="13 14">60.27F</strain>
    </source>
</reference>
<comment type="caution">
    <text evidence="13">The sequence shown here is derived from an EMBL/GenBank/DDBJ whole genome shotgun (WGS) entry which is preliminary data.</text>
</comment>
<evidence type="ECO:0000313" key="13">
    <source>
        <dbReference type="EMBL" id="PNI05556.1"/>
    </source>
</evidence>
<dbReference type="Gene3D" id="2.40.160.20">
    <property type="match status" value="1"/>
</dbReference>
<dbReference type="CDD" id="cd07185">
    <property type="entry name" value="OmpA_C-like"/>
    <property type="match status" value="1"/>
</dbReference>
<dbReference type="InterPro" id="IPR000498">
    <property type="entry name" value="OmpA-like_TM_dom"/>
</dbReference>
<evidence type="ECO:0000256" key="7">
    <source>
        <dbReference type="ARBA" id="ARBA00023114"/>
    </source>
</evidence>
<dbReference type="PRINTS" id="PR01021">
    <property type="entry name" value="OMPADOMAIN"/>
</dbReference>
<dbReference type="GO" id="GO:0009279">
    <property type="term" value="C:cell outer membrane"/>
    <property type="evidence" value="ECO:0007669"/>
    <property type="project" value="UniProtKB-SubCell"/>
</dbReference>
<evidence type="ECO:0000256" key="2">
    <source>
        <dbReference type="ARBA" id="ARBA00005710"/>
    </source>
</evidence>
<dbReference type="RefSeq" id="WP_102965635.1">
    <property type="nucleotide sequence ID" value="NZ_POSK01000003.1"/>
</dbReference>
<comment type="subcellular location">
    <subcellularLocation>
        <location evidence="1">Cell outer membrane</location>
        <topology evidence="1">Multi-pass membrane protein</topology>
    </subcellularLocation>
</comment>
<sequence>MRYSNKSLLVATALFLGNSLLVNASASEGVSPFIGLKYGHQLGFNEEHDQGGRPDGDVLGFYGGLQFNNQWSWDLGYQTFESYEDYYTGSNVSTELYETALKYDWYFSDRMSLFGRLGVAYWNVDSGSYDNDGFSPLGEVGLSYSFIPNVKMSVSYQYVDGIDPGHNEYNSHAIFMGLAYTFGGSDYSSNTAVTEAESYIEPVTYVESVQPVKDSVVEIVISEMPAQSTVIYFDVNSTEFSTSNVSKEFIDIAKKLVAHPQAKVEIVGHTDSIGSEEYNLELSKQRVLSVAKWLNSNGVAAEQMVLAGFGESKPIADNNTPKGRELNRRVDANLLPFKYKK</sequence>
<feature type="chain" id="PRO_5014468915" description="OmpA-like domain-containing protein" evidence="11">
    <location>
        <begin position="25"/>
        <end position="341"/>
    </location>
</feature>
<dbReference type="AlphaFoldDB" id="A0A2J8I4V2"/>
<keyword evidence="8 10" id="KW-0472">Membrane</keyword>
<gene>
    <name evidence="13" type="ORF">C1N32_05500</name>
</gene>
<keyword evidence="7" id="KW-0626">Porin</keyword>
<dbReference type="PANTHER" id="PTHR30329">
    <property type="entry name" value="STATOR ELEMENT OF FLAGELLAR MOTOR COMPLEX"/>
    <property type="match status" value="1"/>
</dbReference>
<evidence type="ECO:0000256" key="4">
    <source>
        <dbReference type="ARBA" id="ARBA00022452"/>
    </source>
</evidence>
<dbReference type="Pfam" id="PF01389">
    <property type="entry name" value="OmpA_membrane"/>
    <property type="match status" value="1"/>
</dbReference>
<name>A0A2J8I4V2_VIBDI</name>
<dbReference type="InterPro" id="IPR006665">
    <property type="entry name" value="OmpA-like"/>
</dbReference>
<dbReference type="Gene3D" id="3.30.1330.60">
    <property type="entry name" value="OmpA-like domain"/>
    <property type="match status" value="1"/>
</dbReference>
<evidence type="ECO:0000256" key="11">
    <source>
        <dbReference type="SAM" id="SignalP"/>
    </source>
</evidence>
<evidence type="ECO:0000256" key="3">
    <source>
        <dbReference type="ARBA" id="ARBA00022448"/>
    </source>
</evidence>
<evidence type="ECO:0000256" key="8">
    <source>
        <dbReference type="ARBA" id="ARBA00023136"/>
    </source>
</evidence>
<protein>
    <recommendedName>
        <fullName evidence="12">OmpA-like domain-containing protein</fullName>
    </recommendedName>
</protein>
<dbReference type="InterPro" id="IPR050330">
    <property type="entry name" value="Bact_OuterMem_StrucFunc"/>
</dbReference>
<evidence type="ECO:0000256" key="9">
    <source>
        <dbReference type="ARBA" id="ARBA00023237"/>
    </source>
</evidence>
<feature type="domain" description="OmpA-like" evidence="12">
    <location>
        <begin position="220"/>
        <end position="338"/>
    </location>
</feature>
<dbReference type="InterPro" id="IPR036737">
    <property type="entry name" value="OmpA-like_sf"/>
</dbReference>
<keyword evidence="5" id="KW-0812">Transmembrane</keyword>
<dbReference type="SUPFAM" id="SSF56925">
    <property type="entry name" value="OMPA-like"/>
    <property type="match status" value="1"/>
</dbReference>
<dbReference type="InterPro" id="IPR006664">
    <property type="entry name" value="OMP_bac"/>
</dbReference>
<evidence type="ECO:0000256" key="1">
    <source>
        <dbReference type="ARBA" id="ARBA00004571"/>
    </source>
</evidence>
<dbReference type="EMBL" id="POSK01000003">
    <property type="protein sequence ID" value="PNI05556.1"/>
    <property type="molecule type" value="Genomic_DNA"/>
</dbReference>
<dbReference type="Pfam" id="PF00691">
    <property type="entry name" value="OmpA"/>
    <property type="match status" value="1"/>
</dbReference>
<keyword evidence="6" id="KW-0406">Ion transport</keyword>
<dbReference type="SUPFAM" id="SSF103088">
    <property type="entry name" value="OmpA-like"/>
    <property type="match status" value="1"/>
</dbReference>
<keyword evidence="4" id="KW-1134">Transmembrane beta strand</keyword>
<evidence type="ECO:0000256" key="5">
    <source>
        <dbReference type="ARBA" id="ARBA00022692"/>
    </source>
</evidence>
<dbReference type="PROSITE" id="PS51123">
    <property type="entry name" value="OMPA_2"/>
    <property type="match status" value="1"/>
</dbReference>
<evidence type="ECO:0000256" key="6">
    <source>
        <dbReference type="ARBA" id="ARBA00023065"/>
    </source>
</evidence>
<dbReference type="PANTHER" id="PTHR30329:SF21">
    <property type="entry name" value="LIPOPROTEIN YIAD-RELATED"/>
    <property type="match status" value="1"/>
</dbReference>
<feature type="signal peptide" evidence="11">
    <location>
        <begin position="1"/>
        <end position="24"/>
    </location>
</feature>
<dbReference type="GO" id="GO:0015288">
    <property type="term" value="F:porin activity"/>
    <property type="evidence" value="ECO:0007669"/>
    <property type="project" value="UniProtKB-KW"/>
</dbReference>
<keyword evidence="3" id="KW-0813">Transport</keyword>
<evidence type="ECO:0000259" key="12">
    <source>
        <dbReference type="PROSITE" id="PS51123"/>
    </source>
</evidence>
<dbReference type="OrthoDB" id="9805832at2"/>